<gene>
    <name evidence="1" type="ORF">HF521_020970</name>
</gene>
<dbReference type="AlphaFoldDB" id="A0A8T0BFA0"/>
<protein>
    <submittedName>
        <fullName evidence="1">Uncharacterized protein</fullName>
    </submittedName>
</protein>
<evidence type="ECO:0000313" key="1">
    <source>
        <dbReference type="EMBL" id="KAF7705684.1"/>
    </source>
</evidence>
<dbReference type="Proteomes" id="UP000606274">
    <property type="component" value="Unassembled WGS sequence"/>
</dbReference>
<name>A0A8T0BFA0_SILME</name>
<reference evidence="1" key="1">
    <citation type="submission" date="2020-08" db="EMBL/GenBank/DDBJ databases">
        <title>Chromosome-level assembly of Southern catfish (Silurus meridionalis) provides insights into visual adaptation to the nocturnal and benthic lifestyles.</title>
        <authorList>
            <person name="Zhang Y."/>
            <person name="Wang D."/>
            <person name="Peng Z."/>
        </authorList>
    </citation>
    <scope>NUCLEOTIDE SEQUENCE</scope>
    <source>
        <strain evidence="1">SWU-2019-XX</strain>
        <tissue evidence="1">Muscle</tissue>
    </source>
</reference>
<proteinExistence type="predicted"/>
<accession>A0A8T0BFA0</accession>
<evidence type="ECO:0000313" key="2">
    <source>
        <dbReference type="Proteomes" id="UP000606274"/>
    </source>
</evidence>
<keyword evidence="2" id="KW-1185">Reference proteome</keyword>
<comment type="caution">
    <text evidence="1">The sequence shown here is derived from an EMBL/GenBank/DDBJ whole genome shotgun (WGS) entry which is preliminary data.</text>
</comment>
<dbReference type="EMBL" id="JABFDY010000007">
    <property type="protein sequence ID" value="KAF7705684.1"/>
    <property type="molecule type" value="Genomic_DNA"/>
</dbReference>
<organism evidence="1 2">
    <name type="scientific">Silurus meridionalis</name>
    <name type="common">Southern catfish</name>
    <name type="synonym">Silurus soldatovi meridionalis</name>
    <dbReference type="NCBI Taxonomy" id="175797"/>
    <lineage>
        <taxon>Eukaryota</taxon>
        <taxon>Metazoa</taxon>
        <taxon>Chordata</taxon>
        <taxon>Craniata</taxon>
        <taxon>Vertebrata</taxon>
        <taxon>Euteleostomi</taxon>
        <taxon>Actinopterygii</taxon>
        <taxon>Neopterygii</taxon>
        <taxon>Teleostei</taxon>
        <taxon>Ostariophysi</taxon>
        <taxon>Siluriformes</taxon>
        <taxon>Siluridae</taxon>
        <taxon>Silurus</taxon>
    </lineage>
</organism>
<sequence length="159" mass="16290">MLQTFSSKELLAQGILDIIDNFDRPGKAYADGLYAEADAYAYAFKNKPGKRVPKAGAAAAAGVGRAGVQWSIFSAEARGPNAAASAEANVLKAKAMARAEIGSVSGAAGPVAVKLGLGIDTGVTLGPTKLECKILGFGVTVGSTFEISFFNCGLEINFL</sequence>